<dbReference type="Pfam" id="PF04118">
    <property type="entry name" value="Dopey_N"/>
    <property type="match status" value="1"/>
</dbReference>
<organism evidence="6 7">
    <name type="scientific">Astathelohania contejeani</name>
    <dbReference type="NCBI Taxonomy" id="164912"/>
    <lineage>
        <taxon>Eukaryota</taxon>
        <taxon>Fungi</taxon>
        <taxon>Fungi incertae sedis</taxon>
        <taxon>Microsporidia</taxon>
        <taxon>Astathelohaniidae</taxon>
        <taxon>Astathelohania</taxon>
    </lineage>
</organism>
<feature type="domain" description="DOP1-like C-terminal" evidence="5">
    <location>
        <begin position="1061"/>
        <end position="1191"/>
    </location>
</feature>
<evidence type="ECO:0000256" key="3">
    <source>
        <dbReference type="ARBA" id="ARBA00046326"/>
    </source>
</evidence>
<accession>A0ABQ7I1Y9</accession>
<comment type="similarity">
    <text evidence="3">Belongs to the DOP1 family.</text>
</comment>
<dbReference type="PANTHER" id="PTHR14042">
    <property type="entry name" value="DOPEY-RELATED"/>
    <property type="match status" value="1"/>
</dbReference>
<comment type="caution">
    <text evidence="6">The sequence shown here is derived from an EMBL/GenBank/DDBJ whole genome shotgun (WGS) entry which is preliminary data.</text>
</comment>
<evidence type="ECO:0000313" key="7">
    <source>
        <dbReference type="Proteomes" id="UP001516464"/>
    </source>
</evidence>
<keyword evidence="2" id="KW-0653">Protein transport</keyword>
<evidence type="ECO:0000259" key="5">
    <source>
        <dbReference type="Pfam" id="PF24598"/>
    </source>
</evidence>
<dbReference type="InterPro" id="IPR056457">
    <property type="entry name" value="DOP1_C"/>
</dbReference>
<dbReference type="InterPro" id="IPR040314">
    <property type="entry name" value="DOP1"/>
</dbReference>
<dbReference type="InterPro" id="IPR007249">
    <property type="entry name" value="DOP1_N"/>
</dbReference>
<dbReference type="PANTHER" id="PTHR14042:SF24">
    <property type="entry name" value="PROTEIN DOPEY-1 HOMOLOG"/>
    <property type="match status" value="1"/>
</dbReference>
<reference evidence="6 7" key="1">
    <citation type="submission" date="2019-01" db="EMBL/GenBank/DDBJ databases">
        <title>Genomes sequencing and comparative genomics of infectious freshwater microsporidia, Cucumispora dikerogammari and Thelohania contejeani.</title>
        <authorList>
            <person name="Cormier A."/>
            <person name="Giraud I."/>
            <person name="Wattier R."/>
            <person name="Teixeira M."/>
            <person name="Grandjean F."/>
            <person name="Rigaud T."/>
            <person name="Cordaux R."/>
        </authorList>
    </citation>
    <scope>NUCLEOTIDE SEQUENCE [LARGE SCALE GENOMIC DNA]</scope>
    <source>
        <strain evidence="6">T1</strain>
        <tissue evidence="6">Spores</tissue>
    </source>
</reference>
<name>A0ABQ7I1Y9_9MICR</name>
<sequence length="1314" mass="153943">MDKNSQRIRKRLDAFKNAKEWSDFIQFLTALGDALKKCPPGKIPEKILLFKRLNQCLNPALPAGVHTKVFQTYEIVFELAGEEELVENFPLLTLGLFSFSIHSRMIVKSAYLEIMSRFIIPLGLRIEPYTRQILLGLLPSLEEENNEFFNPTFQLLKRFEEKVLSFDCTLYEVFLVTPSLRVPIINYLLKSDKTIDYTKNEILIVKALIAGLSDKEVFVTRGTLDVMKQLFPDINKFGYDSQIKLVIEALRLLLRRDITINKRVYVWLNLGSSISTAPIDLLIKALYEIENLTEVFKILIVLMDKEELCEKILDVLGISCLIRLYEGTALKQANIFFEMVDLDYIWRIIYLEGKRLVSKNTDIKYHTSDPNLLLRVIMFGLDNLKIIDSRVKNIHLPFFCSFVIRNHLCFEYTNFINFVHKCINIMEIKRELKKENSFFELIDRFYQDMTVKCDLTVFVGGALMDGIENLLTTNEVYFKESNNVYEAFLNKTGFKINDMVKYVSLVVTNNAYNEGLGVISQIEDEDKKKCNTRLIFSNLWNNFICETNLDNYNLILNYNKIFDRTFEEYVLLKERKEVIIFMKYLFANSKIKKGSTKYFYNTLIAINNYSEEEISDFFDSLYEFESIIEFLFSILKNSNLESKDDVYCDAPRISGVKSVLVTFINLLNYSSNFISFLKKDIHVREYKEEIFIFGNTGTIDYKRILFSILLYIGIIEDSSEFLSQCSQSISLLITKNVITDISFFNLHKVVQFLKKDPIRNTPLIRLLCVISPEISFDFFTAVIKWGWCDKPCYNHYNHFLSLILNIKPDKIYNLRNRLVIFILSHLEVNHQGIIILYNIIKNVLKNKDIYSYKIIIRLTFELLMIDSLKHPLSIKISELLFSVEKDCFINTLINYYNSNGINNCFYDFPFKNDLYLTLLLQSQFLLLLDWNIKANLEGVLLQGVYGRRNYDNYYGIIWSFNNFDQLADELKYKIADWSVILLQKMVDTILKRKGSYVDQWSKITMGEEEINVIMKCINEKLVFNAGVLGVVMYVLKSGKRESALYKTSLESLFIMVNNKSKIPFMEIFMEEEFFIDSNLLIKKAITEKVTQTENILEDLQVRLESRFFVSRETDILNKRMVLARIAFILFSNSHGAYTGALPKLIEIISLEIGNENIKIRKDVLFLCRVVLMRINHAKLGNLWPILIAEVLEEYKGEMVWECLMVLEWIFVVNDSSTLEIRWLFLERINEISNIGDIIPDNRKGLLKDLIKEPTSNMNIPIPKKRIPFLNENMNISEYCKYASLYYYYLDLYTNEVDYEKLDEIILKEFSMIEH</sequence>
<keyword evidence="7" id="KW-1185">Reference proteome</keyword>
<evidence type="ECO:0000259" key="4">
    <source>
        <dbReference type="Pfam" id="PF04118"/>
    </source>
</evidence>
<protein>
    <submittedName>
        <fullName evidence="6">Protein dopey-1</fullName>
    </submittedName>
</protein>
<dbReference type="EMBL" id="SBIQ01000014">
    <property type="protein sequence ID" value="KAF7684433.1"/>
    <property type="molecule type" value="Genomic_DNA"/>
</dbReference>
<evidence type="ECO:0000313" key="6">
    <source>
        <dbReference type="EMBL" id="KAF7684433.1"/>
    </source>
</evidence>
<keyword evidence="1" id="KW-0813">Transport</keyword>
<gene>
    <name evidence="6" type="primary">Dop1a</name>
    <name evidence="6" type="ORF">TCON_0374</name>
</gene>
<dbReference type="Pfam" id="PF24598">
    <property type="entry name" value="DOP1_C"/>
    <property type="match status" value="1"/>
</dbReference>
<evidence type="ECO:0000256" key="1">
    <source>
        <dbReference type="ARBA" id="ARBA00022448"/>
    </source>
</evidence>
<proteinExistence type="inferred from homology"/>
<feature type="domain" description="DOP1 N-terminal" evidence="4">
    <location>
        <begin position="4"/>
        <end position="269"/>
    </location>
</feature>
<dbReference type="Proteomes" id="UP001516464">
    <property type="component" value="Unassembled WGS sequence"/>
</dbReference>
<evidence type="ECO:0000256" key="2">
    <source>
        <dbReference type="ARBA" id="ARBA00022927"/>
    </source>
</evidence>